<proteinExistence type="predicted"/>
<dbReference type="EMBL" id="JAWQEG010005117">
    <property type="protein sequence ID" value="KAK3859113.1"/>
    <property type="molecule type" value="Genomic_DNA"/>
</dbReference>
<evidence type="ECO:0000313" key="3">
    <source>
        <dbReference type="Proteomes" id="UP001286313"/>
    </source>
</evidence>
<keyword evidence="3" id="KW-1185">Reference proteome</keyword>
<feature type="region of interest" description="Disordered" evidence="1">
    <location>
        <begin position="12"/>
        <end position="101"/>
    </location>
</feature>
<dbReference type="Proteomes" id="UP001286313">
    <property type="component" value="Unassembled WGS sequence"/>
</dbReference>
<evidence type="ECO:0000256" key="1">
    <source>
        <dbReference type="SAM" id="MobiDB-lite"/>
    </source>
</evidence>
<protein>
    <submittedName>
        <fullName evidence="2">Uncharacterized protein</fullName>
    </submittedName>
</protein>
<comment type="caution">
    <text evidence="2">The sequence shown here is derived from an EMBL/GenBank/DDBJ whole genome shotgun (WGS) entry which is preliminary data.</text>
</comment>
<sequence length="101" mass="11485">MVSIEPITVAALTSIPPSLHPHPPSPMTLEGMGKVEEVEEGSYMEKEDQEEREERKEEEDEEESETSEYTEGLRSQLRVRYDKTGETSAEMDAEHDVILFA</sequence>
<feature type="compositionally biased region" description="Basic and acidic residues" evidence="1">
    <location>
        <begin position="92"/>
        <end position="101"/>
    </location>
</feature>
<dbReference type="AlphaFoldDB" id="A0AAE1BZD6"/>
<name>A0AAE1BZD6_PETCI</name>
<feature type="compositionally biased region" description="Acidic residues" evidence="1">
    <location>
        <begin position="37"/>
        <end position="68"/>
    </location>
</feature>
<organism evidence="2 3">
    <name type="scientific">Petrolisthes cinctipes</name>
    <name type="common">Flat porcelain crab</name>
    <dbReference type="NCBI Taxonomy" id="88211"/>
    <lineage>
        <taxon>Eukaryota</taxon>
        <taxon>Metazoa</taxon>
        <taxon>Ecdysozoa</taxon>
        <taxon>Arthropoda</taxon>
        <taxon>Crustacea</taxon>
        <taxon>Multicrustacea</taxon>
        <taxon>Malacostraca</taxon>
        <taxon>Eumalacostraca</taxon>
        <taxon>Eucarida</taxon>
        <taxon>Decapoda</taxon>
        <taxon>Pleocyemata</taxon>
        <taxon>Anomura</taxon>
        <taxon>Galatheoidea</taxon>
        <taxon>Porcellanidae</taxon>
        <taxon>Petrolisthes</taxon>
    </lineage>
</organism>
<evidence type="ECO:0000313" key="2">
    <source>
        <dbReference type="EMBL" id="KAK3859113.1"/>
    </source>
</evidence>
<accession>A0AAE1BZD6</accession>
<reference evidence="2" key="1">
    <citation type="submission" date="2023-10" db="EMBL/GenBank/DDBJ databases">
        <title>Genome assemblies of two species of porcelain crab, Petrolisthes cinctipes and Petrolisthes manimaculis (Anomura: Porcellanidae).</title>
        <authorList>
            <person name="Angst P."/>
        </authorList>
    </citation>
    <scope>NUCLEOTIDE SEQUENCE</scope>
    <source>
        <strain evidence="2">PB745_01</strain>
        <tissue evidence="2">Gill</tissue>
    </source>
</reference>
<gene>
    <name evidence="2" type="ORF">Pcinc_034740</name>
</gene>